<organism evidence="1">
    <name type="scientific">marine sediment metagenome</name>
    <dbReference type="NCBI Taxonomy" id="412755"/>
    <lineage>
        <taxon>unclassified sequences</taxon>
        <taxon>metagenomes</taxon>
        <taxon>ecological metagenomes</taxon>
    </lineage>
</organism>
<evidence type="ECO:0000313" key="1">
    <source>
        <dbReference type="EMBL" id="KKL22457.1"/>
    </source>
</evidence>
<reference evidence="1" key="1">
    <citation type="journal article" date="2015" name="Nature">
        <title>Complex archaea that bridge the gap between prokaryotes and eukaryotes.</title>
        <authorList>
            <person name="Spang A."/>
            <person name="Saw J.H."/>
            <person name="Jorgensen S.L."/>
            <person name="Zaremba-Niedzwiedzka K."/>
            <person name="Martijn J."/>
            <person name="Lind A.E."/>
            <person name="van Eijk R."/>
            <person name="Schleper C."/>
            <person name="Guy L."/>
            <person name="Ettema T.J."/>
        </authorList>
    </citation>
    <scope>NUCLEOTIDE SEQUENCE</scope>
</reference>
<accession>A0A0F9C824</accession>
<comment type="caution">
    <text evidence="1">The sequence shown here is derived from an EMBL/GenBank/DDBJ whole genome shotgun (WGS) entry which is preliminary data.</text>
</comment>
<dbReference type="AlphaFoldDB" id="A0A0F9C824"/>
<proteinExistence type="predicted"/>
<sequence length="123" mass="13164">MAASAGINIIVELLGLGKIQSFVERFSLSNTPALAHYNYRVQATTDTEEALDLGGVSTVDLIAIKAVSKDLIIDTSYAAATFSEEINLPEGEIAVFKPVGSTIYVMNGTALDVCTYEYLLIGR</sequence>
<dbReference type="EMBL" id="LAZR01037342">
    <property type="protein sequence ID" value="KKL22457.1"/>
    <property type="molecule type" value="Genomic_DNA"/>
</dbReference>
<protein>
    <submittedName>
        <fullName evidence="1">Uncharacterized protein</fullName>
    </submittedName>
</protein>
<name>A0A0F9C824_9ZZZZ</name>
<gene>
    <name evidence="1" type="ORF">LCGC14_2435280</name>
</gene>